<keyword evidence="9" id="KW-1133">Transmembrane helix</keyword>
<reference evidence="11" key="2">
    <citation type="journal article" date="2023" name="Microbiol Resour">
        <title>Decontamination and Annotation of the Draft Genome Sequence of the Oomycete Lagenidium giganteum ARSEF 373.</title>
        <authorList>
            <person name="Morgan W.R."/>
            <person name="Tartar A."/>
        </authorList>
    </citation>
    <scope>NUCLEOTIDE SEQUENCE</scope>
    <source>
        <strain evidence="11">ARSEF 373</strain>
    </source>
</reference>
<dbReference type="PANTHER" id="PTHR35923:SF2">
    <property type="entry name" value="ENDOGLUCANASE"/>
    <property type="match status" value="1"/>
</dbReference>
<dbReference type="Gene3D" id="3.20.20.80">
    <property type="entry name" value="Glycosidases"/>
    <property type="match status" value="1"/>
</dbReference>
<proteinExistence type="inferred from homology"/>
<comment type="similarity">
    <text evidence="1 7">Belongs to the glycosyl hydrolase 5 (cellulase A) family.</text>
</comment>
<keyword evidence="9" id="KW-0812">Transmembrane</keyword>
<dbReference type="GO" id="GO:0004553">
    <property type="term" value="F:hydrolase activity, hydrolyzing O-glycosyl compounds"/>
    <property type="evidence" value="ECO:0007669"/>
    <property type="project" value="InterPro"/>
</dbReference>
<keyword evidence="2 7" id="KW-0378">Hydrolase</keyword>
<dbReference type="AlphaFoldDB" id="A0AAV2YER1"/>
<keyword evidence="6" id="KW-0624">Polysaccharide degradation</keyword>
<gene>
    <name evidence="11" type="ORF">N0F65_012513</name>
</gene>
<dbReference type="SUPFAM" id="SSF51445">
    <property type="entry name" value="(Trans)glycosidases"/>
    <property type="match status" value="1"/>
</dbReference>
<dbReference type="InterPro" id="IPR001547">
    <property type="entry name" value="Glyco_hydro_5"/>
</dbReference>
<evidence type="ECO:0000259" key="10">
    <source>
        <dbReference type="Pfam" id="PF00150"/>
    </source>
</evidence>
<organism evidence="11 12">
    <name type="scientific">Lagenidium giganteum</name>
    <dbReference type="NCBI Taxonomy" id="4803"/>
    <lineage>
        <taxon>Eukaryota</taxon>
        <taxon>Sar</taxon>
        <taxon>Stramenopiles</taxon>
        <taxon>Oomycota</taxon>
        <taxon>Peronosporomycetes</taxon>
        <taxon>Pythiales</taxon>
        <taxon>Pythiaceae</taxon>
    </lineage>
</organism>
<keyword evidence="3" id="KW-0136">Cellulose degradation</keyword>
<name>A0AAV2YER1_9STRA</name>
<dbReference type="Pfam" id="PF00150">
    <property type="entry name" value="Cellulase"/>
    <property type="match status" value="1"/>
</dbReference>
<evidence type="ECO:0000256" key="4">
    <source>
        <dbReference type="ARBA" id="ARBA00023277"/>
    </source>
</evidence>
<keyword evidence="4" id="KW-0119">Carbohydrate metabolism</keyword>
<protein>
    <recommendedName>
        <fullName evidence="10">Glycoside hydrolase family 5 domain-containing protein</fullName>
    </recommendedName>
</protein>
<keyword evidence="5 7" id="KW-0326">Glycosidase</keyword>
<evidence type="ECO:0000256" key="5">
    <source>
        <dbReference type="ARBA" id="ARBA00023295"/>
    </source>
</evidence>
<evidence type="ECO:0000256" key="1">
    <source>
        <dbReference type="ARBA" id="ARBA00005641"/>
    </source>
</evidence>
<evidence type="ECO:0000256" key="8">
    <source>
        <dbReference type="SAM" id="MobiDB-lite"/>
    </source>
</evidence>
<dbReference type="PANTHER" id="PTHR35923">
    <property type="entry name" value="MAJOR EXTRACELLULAR ENDOGLUCANASE"/>
    <property type="match status" value="1"/>
</dbReference>
<keyword evidence="9" id="KW-0472">Membrane</keyword>
<comment type="caution">
    <text evidence="11">The sequence shown here is derived from an EMBL/GenBank/DDBJ whole genome shotgun (WGS) entry which is preliminary data.</text>
</comment>
<evidence type="ECO:0000313" key="11">
    <source>
        <dbReference type="EMBL" id="DAZ92730.1"/>
    </source>
</evidence>
<dbReference type="GO" id="GO:0030245">
    <property type="term" value="P:cellulose catabolic process"/>
    <property type="evidence" value="ECO:0007669"/>
    <property type="project" value="UniProtKB-KW"/>
</dbReference>
<evidence type="ECO:0000313" key="12">
    <source>
        <dbReference type="Proteomes" id="UP001146120"/>
    </source>
</evidence>
<dbReference type="InterPro" id="IPR017853">
    <property type="entry name" value="GH"/>
</dbReference>
<feature type="transmembrane region" description="Helical" evidence="9">
    <location>
        <begin position="48"/>
        <end position="71"/>
    </location>
</feature>
<evidence type="ECO:0000256" key="7">
    <source>
        <dbReference type="RuleBase" id="RU361153"/>
    </source>
</evidence>
<evidence type="ECO:0000256" key="6">
    <source>
        <dbReference type="ARBA" id="ARBA00023326"/>
    </source>
</evidence>
<evidence type="ECO:0000256" key="9">
    <source>
        <dbReference type="SAM" id="Phobius"/>
    </source>
</evidence>
<dbReference type="EMBL" id="DAKRPA010000393">
    <property type="protein sequence ID" value="DAZ92730.1"/>
    <property type="molecule type" value="Genomic_DNA"/>
</dbReference>
<feature type="region of interest" description="Disordered" evidence="8">
    <location>
        <begin position="1"/>
        <end position="20"/>
    </location>
</feature>
<evidence type="ECO:0000256" key="3">
    <source>
        <dbReference type="ARBA" id="ARBA00023001"/>
    </source>
</evidence>
<dbReference type="Proteomes" id="UP001146120">
    <property type="component" value="Unassembled WGS sequence"/>
</dbReference>
<accession>A0AAV2YER1</accession>
<reference evidence="11" key="1">
    <citation type="submission" date="2022-11" db="EMBL/GenBank/DDBJ databases">
        <authorList>
            <person name="Morgan W.R."/>
            <person name="Tartar A."/>
        </authorList>
    </citation>
    <scope>NUCLEOTIDE SEQUENCE</scope>
    <source>
        <strain evidence="11">ARSEF 373</strain>
    </source>
</reference>
<feature type="domain" description="Glycoside hydrolase family 5" evidence="10">
    <location>
        <begin position="151"/>
        <end position="460"/>
    </location>
</feature>
<evidence type="ECO:0000256" key="2">
    <source>
        <dbReference type="ARBA" id="ARBA00022801"/>
    </source>
</evidence>
<keyword evidence="12" id="KW-1185">Reference proteome</keyword>
<feature type="compositionally biased region" description="Low complexity" evidence="8">
    <location>
        <begin position="1"/>
        <end position="18"/>
    </location>
</feature>
<sequence>MDNRQAAAGGRPSSSGPRNSEVERIIAAAEVDTTFAGKKARYRGRRSTWPGALGLFLVLVGSVVGLTYYGIKVHKDVKDTPASDAAIKNMYGSGHKIDDGRSGSGGEEDIDVVNPETFKDRKCEQPNYVSKNGKIVAVFKGGKEVTLTIKGANWFGMQDAKGVPKGLWDGPRDGSTIYRIGQFLKGNNFNAVRFPLSIDSAARNIEPASNLVNTNSNRALEPSRYNKLLASLVQGLGQFGIGVVLDFHVLSAVAKEDKDGLWTGTSVQLPDIKLAIKNLATAMCDSKHFNVIGIDLKNFEDGTKATWGDGSNTDWAAAATEIGDYVVDQCPKWLAFVQGVQGTSRKDTYSGDRSIKYKYWAGSDFSNVKKSPIKLATDNKVVYAPKFFTNSMLPQLFFFDNKASSGGMLADYVESDDKTLTNNTQAAMDYMFGDTFDTGAAVVLSSFGGLTMDEDKTKKQTSTRIISIIVDKILASKKPLAGGFWHELNPDTIWAYTAPDDANTTLSGLVDSSWRAANQNPLTALKKLDDSVINFIPCEK</sequence>